<dbReference type="RefSeq" id="WP_021860876.1">
    <property type="nucleotide sequence ID" value="NZ_JACOOY010000008.1"/>
</dbReference>
<dbReference type="PRINTS" id="PR00352">
    <property type="entry name" value="3FE4SFRDOXIN"/>
</dbReference>
<evidence type="ECO:0000256" key="3">
    <source>
        <dbReference type="ARBA" id="ARBA00022982"/>
    </source>
</evidence>
<evidence type="ECO:0000256" key="4">
    <source>
        <dbReference type="ARBA" id="ARBA00023004"/>
    </source>
</evidence>
<evidence type="ECO:0000259" key="7">
    <source>
        <dbReference type="PROSITE" id="PS51379"/>
    </source>
</evidence>
<evidence type="ECO:0000256" key="5">
    <source>
        <dbReference type="ARBA" id="ARBA00023014"/>
    </source>
</evidence>
<dbReference type="PANTHER" id="PTHR36923:SF3">
    <property type="entry name" value="FERREDOXIN"/>
    <property type="match status" value="1"/>
</dbReference>
<proteinExistence type="predicted"/>
<keyword evidence="1 6" id="KW-0813">Transport</keyword>
<comment type="caution">
    <text evidence="8">The sequence shown here is derived from an EMBL/GenBank/DDBJ whole genome shotgun (WGS) entry which is preliminary data.</text>
</comment>
<dbReference type="SUPFAM" id="SSF54862">
    <property type="entry name" value="4Fe-4S ferredoxins"/>
    <property type="match status" value="1"/>
</dbReference>
<dbReference type="Pfam" id="PF13370">
    <property type="entry name" value="Fer4_13"/>
    <property type="match status" value="1"/>
</dbReference>
<dbReference type="InterPro" id="IPR001080">
    <property type="entry name" value="3Fe4S_ferredoxin"/>
</dbReference>
<dbReference type="InterPro" id="IPR017896">
    <property type="entry name" value="4Fe4S_Fe-S-bd"/>
</dbReference>
<keyword evidence="3 6" id="KW-0249">Electron transport</keyword>
<evidence type="ECO:0000256" key="1">
    <source>
        <dbReference type="ARBA" id="ARBA00022448"/>
    </source>
</evidence>
<name>A0ABR7EV91_9FIRM</name>
<dbReference type="Proteomes" id="UP000647235">
    <property type="component" value="Unassembled WGS sequence"/>
</dbReference>
<evidence type="ECO:0000313" key="8">
    <source>
        <dbReference type="EMBL" id="MBC5665234.1"/>
    </source>
</evidence>
<evidence type="ECO:0000256" key="6">
    <source>
        <dbReference type="RuleBase" id="RU368020"/>
    </source>
</evidence>
<keyword evidence="2 6" id="KW-0479">Metal-binding</keyword>
<accession>A0ABR7EV91</accession>
<keyword evidence="5 6" id="KW-0411">Iron-sulfur</keyword>
<keyword evidence="9" id="KW-1185">Reference proteome</keyword>
<evidence type="ECO:0000256" key="2">
    <source>
        <dbReference type="ARBA" id="ARBA00022723"/>
    </source>
</evidence>
<organism evidence="8 9">
    <name type="scientific">Dorea hominis</name>
    <dbReference type="NCBI Taxonomy" id="2763040"/>
    <lineage>
        <taxon>Bacteria</taxon>
        <taxon>Bacillati</taxon>
        <taxon>Bacillota</taxon>
        <taxon>Clostridia</taxon>
        <taxon>Lachnospirales</taxon>
        <taxon>Lachnospiraceae</taxon>
        <taxon>Dorea</taxon>
    </lineage>
</organism>
<evidence type="ECO:0000313" key="9">
    <source>
        <dbReference type="Proteomes" id="UP000647235"/>
    </source>
</evidence>
<dbReference type="PANTHER" id="PTHR36923">
    <property type="entry name" value="FERREDOXIN"/>
    <property type="match status" value="1"/>
</dbReference>
<sequence>MKARVMDGCISCGACVTTCPEVFSFDEDGLAEACGEVASEYEEAAKEARDDCPVSVIDIVE</sequence>
<dbReference type="PROSITE" id="PS00198">
    <property type="entry name" value="4FE4S_FER_1"/>
    <property type="match status" value="1"/>
</dbReference>
<dbReference type="InterPro" id="IPR051269">
    <property type="entry name" value="Fe-S_cluster_ET"/>
</dbReference>
<dbReference type="EMBL" id="JACOOY010000008">
    <property type="protein sequence ID" value="MBC5665234.1"/>
    <property type="molecule type" value="Genomic_DNA"/>
</dbReference>
<dbReference type="PROSITE" id="PS51379">
    <property type="entry name" value="4FE4S_FER_2"/>
    <property type="match status" value="1"/>
</dbReference>
<protein>
    <recommendedName>
        <fullName evidence="6">Ferredoxin</fullName>
    </recommendedName>
</protein>
<gene>
    <name evidence="8" type="ORF">H8S07_08060</name>
</gene>
<dbReference type="Gene3D" id="3.30.70.20">
    <property type="match status" value="1"/>
</dbReference>
<keyword evidence="4 6" id="KW-0408">Iron</keyword>
<comment type="function">
    <text evidence="6">Ferredoxins are iron-sulfur proteins that transfer electrons in a wide variety of metabolic reactions.</text>
</comment>
<reference evidence="8 9" key="1">
    <citation type="submission" date="2020-08" db="EMBL/GenBank/DDBJ databases">
        <title>Genome public.</title>
        <authorList>
            <person name="Liu C."/>
            <person name="Sun Q."/>
        </authorList>
    </citation>
    <scope>NUCLEOTIDE SEQUENCE [LARGE SCALE GENOMIC DNA]</scope>
    <source>
        <strain evidence="8 9">NSJ-36</strain>
    </source>
</reference>
<dbReference type="InterPro" id="IPR017900">
    <property type="entry name" value="4Fe4S_Fe_S_CS"/>
</dbReference>
<feature type="domain" description="4Fe-4S ferredoxin-type" evidence="7">
    <location>
        <begin position="1"/>
        <end position="28"/>
    </location>
</feature>